<keyword evidence="3" id="KW-1185">Reference proteome</keyword>
<proteinExistence type="predicted"/>
<keyword evidence="1" id="KW-1133">Transmembrane helix</keyword>
<sequence length="138" mass="15819">MIFILKLTWSKAATTQVCWNVYETLICTGVFLISFRLVLRIPYFCNSNISFMWLEIAQIPLCFICFGLFHSYYESPVTLAVLVLLSVFKGGLWLHISQASVFRVARFAPSVSHHCFWLNPLTGNERFILSGLNYIVPS</sequence>
<gene>
    <name evidence="2" type="ORF">HJG63_010294</name>
</gene>
<reference evidence="2 3" key="1">
    <citation type="journal article" date="2020" name="Nature">
        <title>Six reference-quality genomes reveal evolution of bat adaptations.</title>
        <authorList>
            <person name="Jebb D."/>
            <person name="Huang Z."/>
            <person name="Pippel M."/>
            <person name="Hughes G.M."/>
            <person name="Lavrichenko K."/>
            <person name="Devanna P."/>
            <person name="Winkler S."/>
            <person name="Jermiin L.S."/>
            <person name="Skirmuntt E.C."/>
            <person name="Katzourakis A."/>
            <person name="Burkitt-Gray L."/>
            <person name="Ray D.A."/>
            <person name="Sullivan K.A.M."/>
            <person name="Roscito J.G."/>
            <person name="Kirilenko B.M."/>
            <person name="Davalos L.M."/>
            <person name="Corthals A.P."/>
            <person name="Power M.L."/>
            <person name="Jones G."/>
            <person name="Ransome R.D."/>
            <person name="Dechmann D.K.N."/>
            <person name="Locatelli A.G."/>
            <person name="Puechmaille S.J."/>
            <person name="Fedrigo O."/>
            <person name="Jarvis E.D."/>
            <person name="Hiller M."/>
            <person name="Vernes S.C."/>
            <person name="Myers E.W."/>
            <person name="Teeling E.C."/>
        </authorList>
    </citation>
    <scope>NUCLEOTIDE SEQUENCE [LARGE SCALE GENOMIC DNA]</scope>
    <source>
        <strain evidence="2">MRouAeg1</strain>
        <tissue evidence="2">Muscle</tissue>
    </source>
</reference>
<keyword evidence="1" id="KW-0472">Membrane</keyword>
<feature type="transmembrane region" description="Helical" evidence="1">
    <location>
        <begin position="51"/>
        <end position="73"/>
    </location>
</feature>
<keyword evidence="1" id="KW-0812">Transmembrane</keyword>
<evidence type="ECO:0000313" key="2">
    <source>
        <dbReference type="EMBL" id="KAF6496035.1"/>
    </source>
</evidence>
<dbReference type="Proteomes" id="UP000593571">
    <property type="component" value="Unassembled WGS sequence"/>
</dbReference>
<evidence type="ECO:0000313" key="3">
    <source>
        <dbReference type="Proteomes" id="UP000593571"/>
    </source>
</evidence>
<feature type="transmembrane region" description="Helical" evidence="1">
    <location>
        <begin position="79"/>
        <end position="96"/>
    </location>
</feature>
<evidence type="ECO:0000256" key="1">
    <source>
        <dbReference type="SAM" id="Phobius"/>
    </source>
</evidence>
<name>A0A7J8JI78_ROUAE</name>
<organism evidence="2 3">
    <name type="scientific">Rousettus aegyptiacus</name>
    <name type="common">Egyptian fruit bat</name>
    <name type="synonym">Pteropus aegyptiacus</name>
    <dbReference type="NCBI Taxonomy" id="9407"/>
    <lineage>
        <taxon>Eukaryota</taxon>
        <taxon>Metazoa</taxon>
        <taxon>Chordata</taxon>
        <taxon>Craniata</taxon>
        <taxon>Vertebrata</taxon>
        <taxon>Euteleostomi</taxon>
        <taxon>Mammalia</taxon>
        <taxon>Eutheria</taxon>
        <taxon>Laurasiatheria</taxon>
        <taxon>Chiroptera</taxon>
        <taxon>Yinpterochiroptera</taxon>
        <taxon>Pteropodoidea</taxon>
        <taxon>Pteropodidae</taxon>
        <taxon>Rousettinae</taxon>
        <taxon>Rousettus</taxon>
    </lineage>
</organism>
<feature type="transmembrane region" description="Helical" evidence="1">
    <location>
        <begin position="20"/>
        <end position="39"/>
    </location>
</feature>
<accession>A0A7J8JI78</accession>
<dbReference type="EMBL" id="JACASE010000002">
    <property type="protein sequence ID" value="KAF6496035.1"/>
    <property type="molecule type" value="Genomic_DNA"/>
</dbReference>
<protein>
    <submittedName>
        <fullName evidence="2">Uncharacterized protein</fullName>
    </submittedName>
</protein>
<dbReference type="AlphaFoldDB" id="A0A7J8JI78"/>
<comment type="caution">
    <text evidence="2">The sequence shown here is derived from an EMBL/GenBank/DDBJ whole genome shotgun (WGS) entry which is preliminary data.</text>
</comment>